<dbReference type="PANTHER" id="PTHR45655">
    <property type="entry name" value="GUANYLATE CYCLASE SOLUBLE SUBUNIT BETA-2"/>
    <property type="match status" value="1"/>
</dbReference>
<evidence type="ECO:0000313" key="10">
    <source>
        <dbReference type="EMBL" id="RNA06189.1"/>
    </source>
</evidence>
<dbReference type="SUPFAM" id="SSF111126">
    <property type="entry name" value="Ligand-binding domain in the NO signalling and Golgi transport"/>
    <property type="match status" value="1"/>
</dbReference>
<evidence type="ECO:0000256" key="3">
    <source>
        <dbReference type="ARBA" id="ARBA00022490"/>
    </source>
</evidence>
<dbReference type="EMBL" id="REGN01007460">
    <property type="protein sequence ID" value="RNA06189.1"/>
    <property type="molecule type" value="Genomic_DNA"/>
</dbReference>
<dbReference type="InterPro" id="IPR038158">
    <property type="entry name" value="H-NOX_domain_sf"/>
</dbReference>
<dbReference type="STRING" id="10195.A0A3M7Q4N8"/>
<dbReference type="CDD" id="cd07302">
    <property type="entry name" value="CHD"/>
    <property type="match status" value="1"/>
</dbReference>
<dbReference type="GO" id="GO:0038060">
    <property type="term" value="P:nitric oxide-cGMP-mediated signaling"/>
    <property type="evidence" value="ECO:0007669"/>
    <property type="project" value="TreeGrafter"/>
</dbReference>
<dbReference type="GO" id="GO:0008074">
    <property type="term" value="C:guanylate cyclase complex, soluble"/>
    <property type="evidence" value="ECO:0007669"/>
    <property type="project" value="TreeGrafter"/>
</dbReference>
<dbReference type="InterPro" id="IPR024096">
    <property type="entry name" value="NO_sig/Golgi_transp_ligand-bd"/>
</dbReference>
<dbReference type="GO" id="GO:0019826">
    <property type="term" value="F:oxygen sensor activity"/>
    <property type="evidence" value="ECO:0007669"/>
    <property type="project" value="TreeGrafter"/>
</dbReference>
<keyword evidence="6 10" id="KW-0456">Lyase</keyword>
<evidence type="ECO:0000256" key="8">
    <source>
        <dbReference type="SAM" id="Coils"/>
    </source>
</evidence>
<dbReference type="InterPro" id="IPR011644">
    <property type="entry name" value="Heme_NO-bd"/>
</dbReference>
<keyword evidence="4" id="KW-0547">Nucleotide-binding</keyword>
<evidence type="ECO:0000256" key="4">
    <source>
        <dbReference type="ARBA" id="ARBA00022741"/>
    </source>
</evidence>
<dbReference type="Gene3D" id="3.30.450.260">
    <property type="entry name" value="Haem NO binding associated domain"/>
    <property type="match status" value="1"/>
</dbReference>
<reference evidence="10 11" key="1">
    <citation type="journal article" date="2018" name="Sci. Rep.">
        <title>Genomic signatures of local adaptation to the degree of environmental predictability in rotifers.</title>
        <authorList>
            <person name="Franch-Gras L."/>
            <person name="Hahn C."/>
            <person name="Garcia-Roger E.M."/>
            <person name="Carmona M.J."/>
            <person name="Serra M."/>
            <person name="Gomez A."/>
        </authorList>
    </citation>
    <scope>NUCLEOTIDE SEQUENCE [LARGE SCALE GENOMIC DNA]</scope>
    <source>
        <strain evidence="10">HYR1</strain>
    </source>
</reference>
<accession>A0A3M7Q4N8</accession>
<dbReference type="Pfam" id="PF07700">
    <property type="entry name" value="HNOB"/>
    <property type="match status" value="1"/>
</dbReference>
<dbReference type="GO" id="GO:0005525">
    <property type="term" value="F:GTP binding"/>
    <property type="evidence" value="ECO:0007669"/>
    <property type="project" value="UniProtKB-KW"/>
</dbReference>
<dbReference type="AlphaFoldDB" id="A0A3M7Q4N8"/>
<gene>
    <name evidence="10" type="ORF">BpHYR1_029081</name>
</gene>
<dbReference type="InterPro" id="IPR001054">
    <property type="entry name" value="A/G_cyclase"/>
</dbReference>
<dbReference type="Pfam" id="PF00211">
    <property type="entry name" value="Guanylate_cyc"/>
    <property type="match status" value="2"/>
</dbReference>
<proteinExistence type="predicted"/>
<keyword evidence="7" id="KW-0141">cGMP biosynthesis</keyword>
<dbReference type="PANTHER" id="PTHR45655:SF10">
    <property type="entry name" value="SOLUBLE GUANYLATE CYCLASE 88E"/>
    <property type="match status" value="1"/>
</dbReference>
<evidence type="ECO:0000256" key="7">
    <source>
        <dbReference type="ARBA" id="ARBA00023293"/>
    </source>
</evidence>
<dbReference type="Gene3D" id="6.10.250.780">
    <property type="match status" value="1"/>
</dbReference>
<keyword evidence="5" id="KW-0342">GTP-binding</keyword>
<comment type="subcellular location">
    <subcellularLocation>
        <location evidence="1">Cytoplasm</location>
    </subcellularLocation>
</comment>
<dbReference type="SMART" id="SM00044">
    <property type="entry name" value="CYCc"/>
    <property type="match status" value="1"/>
</dbReference>
<feature type="coiled-coil region" evidence="8">
    <location>
        <begin position="394"/>
        <end position="428"/>
    </location>
</feature>
<evidence type="ECO:0000256" key="2">
    <source>
        <dbReference type="ARBA" id="ARBA00012202"/>
    </source>
</evidence>
<dbReference type="GO" id="GO:0020037">
    <property type="term" value="F:heme binding"/>
    <property type="evidence" value="ECO:0007669"/>
    <property type="project" value="InterPro"/>
</dbReference>
<dbReference type="InterPro" id="IPR042463">
    <property type="entry name" value="HNOB_dom_associated_sf"/>
</dbReference>
<evidence type="ECO:0000313" key="11">
    <source>
        <dbReference type="Proteomes" id="UP000276133"/>
    </source>
</evidence>
<comment type="caution">
    <text evidence="10">The sequence shown here is derived from an EMBL/GenBank/DDBJ whole genome shotgun (WGS) entry which is preliminary data.</text>
</comment>
<dbReference type="Pfam" id="PF07701">
    <property type="entry name" value="HNOBA"/>
    <property type="match status" value="1"/>
</dbReference>
<feature type="domain" description="Guanylate cyclase" evidence="9">
    <location>
        <begin position="509"/>
        <end position="525"/>
    </location>
</feature>
<dbReference type="GO" id="GO:0004383">
    <property type="term" value="F:guanylate cyclase activity"/>
    <property type="evidence" value="ECO:0007669"/>
    <property type="project" value="UniProtKB-EC"/>
</dbReference>
<dbReference type="Proteomes" id="UP000276133">
    <property type="component" value="Unassembled WGS sequence"/>
</dbReference>
<dbReference type="GO" id="GO:0070026">
    <property type="term" value="F:nitric oxide binding"/>
    <property type="evidence" value="ECO:0007669"/>
    <property type="project" value="TreeGrafter"/>
</dbReference>
<keyword evidence="3" id="KW-0963">Cytoplasm</keyword>
<sequence length="615" mass="70911">MVFLFIFGYIKSDTVRNWSTGRQNMYGLLIESVAEFIKRRYGNATWENVRKKAKIENHAFSTHQQYSETCFLRAIRALSEIVGENQNDLLEQLGVEFVNFVSQYGYDKILRVLGRHMRDFLNGLDNLHEYMKFSYPKLKPPSFFVEKESSSGLILHYRSTRKGFLYYVKGQLKQVAKIFYNLDIQIEVLSENQTADFSHAVFQLLFKNDQYDIINSSVSINTLAATKGPYFSSPMNSELFFDLFPFHVVFNRSLTVVSVGNGLRQALKHVEGESIMDLFNLVRPLIRFNWDNIISHTNNVFELTTIEPIKRCFSPNEPELEINLLSTNSSTTSTEDCLKLKGQMMFIKEWESIIFLATPVLENLDIMFHTGFYINDLSMHDSSRDLVLVGTQQSAELKLALDQEKQKSKALEESMKKLDIEMKRTDQLLYQMIPKKVADRLRSGEALMNLCEIVPSCTILFSDVVGFTQTCSQLSPMEVVSMLNGMYTKFDSKLETHNVYKVETIGDAPRYCLFGDTVNTASRMESSSEAMKIHISQSTKVLLANKPYRLVERGKIEIKGKGEMKTYFVQSKLDEDGKSIKCPFMEIYEEIKRNEQLNATKETDEVPMVQYLRRC</sequence>
<evidence type="ECO:0000256" key="5">
    <source>
        <dbReference type="ARBA" id="ARBA00023134"/>
    </source>
</evidence>
<dbReference type="InterPro" id="IPR011645">
    <property type="entry name" value="HNOB_dom_associated"/>
</dbReference>
<dbReference type="EC" id="4.6.1.2" evidence="2"/>
<evidence type="ECO:0000256" key="1">
    <source>
        <dbReference type="ARBA" id="ARBA00004496"/>
    </source>
</evidence>
<dbReference type="PROSITE" id="PS50125">
    <property type="entry name" value="GUANYLATE_CYCLASE_2"/>
    <property type="match status" value="2"/>
</dbReference>
<protein>
    <recommendedName>
        <fullName evidence="2">guanylate cyclase</fullName>
        <ecNumber evidence="2">4.6.1.2</ecNumber>
    </recommendedName>
</protein>
<keyword evidence="8" id="KW-0175">Coiled coil</keyword>
<feature type="domain" description="Guanylate cyclase" evidence="9">
    <location>
        <begin position="458"/>
        <end position="508"/>
    </location>
</feature>
<name>A0A3M7Q4N8_BRAPC</name>
<evidence type="ECO:0000259" key="9">
    <source>
        <dbReference type="PROSITE" id="PS50125"/>
    </source>
</evidence>
<evidence type="ECO:0000256" key="6">
    <source>
        <dbReference type="ARBA" id="ARBA00023239"/>
    </source>
</evidence>
<organism evidence="10 11">
    <name type="scientific">Brachionus plicatilis</name>
    <name type="common">Marine rotifer</name>
    <name type="synonym">Brachionus muelleri</name>
    <dbReference type="NCBI Taxonomy" id="10195"/>
    <lineage>
        <taxon>Eukaryota</taxon>
        <taxon>Metazoa</taxon>
        <taxon>Spiralia</taxon>
        <taxon>Gnathifera</taxon>
        <taxon>Rotifera</taxon>
        <taxon>Eurotatoria</taxon>
        <taxon>Monogononta</taxon>
        <taxon>Pseudotrocha</taxon>
        <taxon>Ploima</taxon>
        <taxon>Brachionidae</taxon>
        <taxon>Brachionus</taxon>
    </lineage>
</organism>
<dbReference type="InterPro" id="IPR029787">
    <property type="entry name" value="Nucleotide_cyclase"/>
</dbReference>
<dbReference type="OrthoDB" id="6127067at2759"/>
<dbReference type="GO" id="GO:0070482">
    <property type="term" value="P:response to oxygen levels"/>
    <property type="evidence" value="ECO:0007669"/>
    <property type="project" value="TreeGrafter"/>
</dbReference>
<keyword evidence="11" id="KW-1185">Reference proteome</keyword>
<dbReference type="Gene3D" id="3.90.1520.10">
    <property type="entry name" value="H-NOX domain"/>
    <property type="match status" value="1"/>
</dbReference>
<dbReference type="Gene3D" id="3.30.70.1230">
    <property type="entry name" value="Nucleotide cyclase"/>
    <property type="match status" value="2"/>
</dbReference>
<dbReference type="SUPFAM" id="SSF55073">
    <property type="entry name" value="Nucleotide cyclase"/>
    <property type="match status" value="1"/>
</dbReference>